<comment type="caution">
    <text evidence="1">The sequence shown here is derived from an EMBL/GenBank/DDBJ whole genome shotgun (WGS) entry which is preliminary data.</text>
</comment>
<organism evidence="1 2">
    <name type="scientific">Paramecium primaurelia</name>
    <dbReference type="NCBI Taxonomy" id="5886"/>
    <lineage>
        <taxon>Eukaryota</taxon>
        <taxon>Sar</taxon>
        <taxon>Alveolata</taxon>
        <taxon>Ciliophora</taxon>
        <taxon>Intramacronucleata</taxon>
        <taxon>Oligohymenophorea</taxon>
        <taxon>Peniculida</taxon>
        <taxon>Parameciidae</taxon>
        <taxon>Paramecium</taxon>
    </lineage>
</organism>
<accession>A0A8S1P717</accession>
<proteinExistence type="predicted"/>
<dbReference type="AlphaFoldDB" id="A0A8S1P717"/>
<dbReference type="Proteomes" id="UP000688137">
    <property type="component" value="Unassembled WGS sequence"/>
</dbReference>
<dbReference type="OMA" id="RIEMINF"/>
<protein>
    <submittedName>
        <fullName evidence="1">Uncharacterized protein</fullName>
    </submittedName>
</protein>
<reference evidence="1" key="1">
    <citation type="submission" date="2021-01" db="EMBL/GenBank/DDBJ databases">
        <authorList>
            <consortium name="Genoscope - CEA"/>
            <person name="William W."/>
        </authorList>
    </citation>
    <scope>NUCLEOTIDE SEQUENCE</scope>
</reference>
<gene>
    <name evidence="1" type="ORF">PPRIM_AZ9-3.1.T1070184</name>
</gene>
<dbReference type="EMBL" id="CAJJDM010000110">
    <property type="protein sequence ID" value="CAD8098725.1"/>
    <property type="molecule type" value="Genomic_DNA"/>
</dbReference>
<sequence>MNIKQLFELQEQDADKLPLLLQTISHSKNEGYVLKAINIIQQSNHTFNPNQQLSIIDFINAIKKEYDIAIDIKLISTLLHIIDINWMQNCTKLFNLFLTYTISDNSIIQQSAIQGILLIVSLIQQDQLLEYLEIFFLILQDKNQTKINSSLNSILCKDIFIILLKNGRTLKNQDFYISKVYNYLLSLDIQMQSNQLSKINSVLLISTYILLMEDHIQLLDQIINLYTKSQQKDILKIAIHDALLYLYQNDIIITKLFTQKIQNTQISYHEQIFKTIYNNTILHIYEYEQIQSQKSSNLIVNFSVKYLEFVNTVVFNKYIQQLTNLININIQFLITQDYDKNLVQICRPMFKLFKYILQISSHQQCVELNEQLYKWIQQSKNGQELMIKFLSQISVPDLNSINIRKEINNNWIISYNILCECIKHYMSQFSPKIWNQIFQTMQRIEMINFSQDEIMKFFINSSDYDDQTLIKIMDGLNQLALQIVEKVQINSNTNDINQIYKQFAIDKIVLIVQANVFRLDKIWQTVEALLLCLCQSKSQEMRLYSLNSLKSIICQCFNNKYLKIDLFNAMYELINSRYDDVVEYIMNLLYFLIKQQQISDTLYIDLIKVFETLLNEKEEFIHLLLCLNCLSELIFNQLDQLNDQCLMRMASICVYLTKYLSKQYQNEIKHKIICMLWQLQLKSIQHKINNPGLWNMSLKLIKDTMDNQDDLKFAALHIASQLCLNSQNEQFNEIYELFEELMNNCIVQYLRIEFQQISLFSTTPRFNHNNLIETPKFQIQSIKFDKQTINEQYKQSLEILKLCISLWAEIVIQKEKYDKFYYHIQSFNQAQLVYIKHEIILVLSKILTHTTQQIEISLDILNSLLDNDQIDTQYFIDNDTFQYICQILSQGFKSQQQKSFIISSKLMGLVCNENYLFDNSILKSYVSQCLPGYDVSEEDALKWLNFISEQFSSIGVQLRFHKLLEMLCTSYDIIIRQKLTPRMVEPTVKFIRSLIIQLNKSQRFLTDNSERLQITFINKIKHLISQIIQFLNQEVLRQIVEPILMQNKKIYEWVQYFLSLQYNNEQEIIIIELITMFYINQIVTKENISQQTTIINIISLFQNNNNLNNKILETIKPTLLSSIYSNLAQFIEETERKNEEVHNMGLMLDFLYFQEQILHPVILQFIKCEYLDLRLKIVQLLKKFKPE</sequence>
<evidence type="ECO:0000313" key="1">
    <source>
        <dbReference type="EMBL" id="CAD8098725.1"/>
    </source>
</evidence>
<keyword evidence="2" id="KW-1185">Reference proteome</keyword>
<name>A0A8S1P717_PARPR</name>
<evidence type="ECO:0000313" key="2">
    <source>
        <dbReference type="Proteomes" id="UP000688137"/>
    </source>
</evidence>